<organism evidence="5 6">
    <name type="scientific">Clostridium amylolyticum</name>
    <dbReference type="NCBI Taxonomy" id="1121298"/>
    <lineage>
        <taxon>Bacteria</taxon>
        <taxon>Bacillati</taxon>
        <taxon>Bacillota</taxon>
        <taxon>Clostridia</taxon>
        <taxon>Eubacteriales</taxon>
        <taxon>Clostridiaceae</taxon>
        <taxon>Clostridium</taxon>
    </lineage>
</organism>
<dbReference type="CDD" id="cd07381">
    <property type="entry name" value="MPP_CapA"/>
    <property type="match status" value="1"/>
</dbReference>
<dbReference type="InterPro" id="IPR029052">
    <property type="entry name" value="Metallo-depent_PP-like"/>
</dbReference>
<sequence>MLKRNIKKFSMISLVLSMVFITSSCSLDNTKNKTNEEAKTASKELDASAAKEEKDKKEKEQKALQEAEKNKETEILLSFAGDSTLGTDKNFNQSTSLPAMLRAKNNDYAYFFKNVKSIFEKDDLSIVNLEGPLTKHDKINTNKKFNFKGDPELAKALVEGDIEAVNLANNHTFDYGQVGFKDTKKALEDNKINYFGAGHKYTKEIKGVKFGFLGYEIWNESSDMKAKVKKDIDELKSQGAIVVLTAHWGIERDYKPYAVQKNMAHFAIDNGADLIIGHHPHVLQSVEKYKDKFIFYSLGNFAFGGNSNPSDKDTMIVQVQYKFKGNNMDNMGVKVIPTSISSVNHKNDYCPTPAQGAEKNRIFKKLNSLSINLGFEFDDNFHYVK</sequence>
<dbReference type="Pfam" id="PF09587">
    <property type="entry name" value="PGA_cap"/>
    <property type="match status" value="1"/>
</dbReference>
<dbReference type="PANTHER" id="PTHR33393">
    <property type="entry name" value="POLYGLUTAMINE SYNTHESIS ACCESSORY PROTEIN RV0574C-RELATED"/>
    <property type="match status" value="1"/>
</dbReference>
<dbReference type="InterPro" id="IPR019079">
    <property type="entry name" value="Capsule_synth_CapA"/>
</dbReference>
<dbReference type="PROSITE" id="PS51257">
    <property type="entry name" value="PROKAR_LIPOPROTEIN"/>
    <property type="match status" value="1"/>
</dbReference>
<accession>A0A1M6JLV8</accession>
<feature type="chain" id="PRO_5038600034" evidence="3">
    <location>
        <begin position="27"/>
        <end position="385"/>
    </location>
</feature>
<evidence type="ECO:0000313" key="6">
    <source>
        <dbReference type="Proteomes" id="UP000184080"/>
    </source>
</evidence>
<evidence type="ECO:0000256" key="2">
    <source>
        <dbReference type="SAM" id="MobiDB-lite"/>
    </source>
</evidence>
<keyword evidence="3" id="KW-0732">Signal</keyword>
<dbReference type="Proteomes" id="UP000184080">
    <property type="component" value="Unassembled WGS sequence"/>
</dbReference>
<evidence type="ECO:0000256" key="1">
    <source>
        <dbReference type="ARBA" id="ARBA00005662"/>
    </source>
</evidence>
<dbReference type="AlphaFoldDB" id="A0A1M6JLV8"/>
<feature type="region of interest" description="Disordered" evidence="2">
    <location>
        <begin position="31"/>
        <end position="69"/>
    </location>
</feature>
<proteinExistence type="inferred from homology"/>
<keyword evidence="6" id="KW-1185">Reference proteome</keyword>
<dbReference type="SMART" id="SM00854">
    <property type="entry name" value="PGA_cap"/>
    <property type="match status" value="1"/>
</dbReference>
<dbReference type="InterPro" id="IPR052169">
    <property type="entry name" value="CW_Biosynth-Accessory"/>
</dbReference>
<dbReference type="STRING" id="1121298.SAMN05444401_3150"/>
<evidence type="ECO:0000259" key="4">
    <source>
        <dbReference type="SMART" id="SM00854"/>
    </source>
</evidence>
<dbReference type="EMBL" id="FQZO01000005">
    <property type="protein sequence ID" value="SHJ47685.1"/>
    <property type="molecule type" value="Genomic_DNA"/>
</dbReference>
<evidence type="ECO:0000256" key="3">
    <source>
        <dbReference type="SAM" id="SignalP"/>
    </source>
</evidence>
<protein>
    <submittedName>
        <fullName evidence="5">Poly-gamma-glutamate synthesis protein (Capsule biosynthesis protein)</fullName>
    </submittedName>
</protein>
<dbReference type="Gene3D" id="3.60.21.10">
    <property type="match status" value="1"/>
</dbReference>
<dbReference type="RefSeq" id="WP_242948971.1">
    <property type="nucleotide sequence ID" value="NZ_FQZO01000005.1"/>
</dbReference>
<gene>
    <name evidence="5" type="ORF">SAMN05444401_3150</name>
</gene>
<name>A0A1M6JLV8_9CLOT</name>
<dbReference type="SUPFAM" id="SSF56300">
    <property type="entry name" value="Metallo-dependent phosphatases"/>
    <property type="match status" value="1"/>
</dbReference>
<feature type="domain" description="Capsule synthesis protein CapA" evidence="4">
    <location>
        <begin position="76"/>
        <end position="305"/>
    </location>
</feature>
<dbReference type="PANTHER" id="PTHR33393:SF13">
    <property type="entry name" value="PGA BIOSYNTHESIS PROTEIN CAPA"/>
    <property type="match status" value="1"/>
</dbReference>
<reference evidence="5 6" key="1">
    <citation type="submission" date="2016-11" db="EMBL/GenBank/DDBJ databases">
        <authorList>
            <person name="Jaros S."/>
            <person name="Januszkiewicz K."/>
            <person name="Wedrychowicz H."/>
        </authorList>
    </citation>
    <scope>NUCLEOTIDE SEQUENCE [LARGE SCALE GENOMIC DNA]</scope>
    <source>
        <strain evidence="5 6">DSM 21864</strain>
    </source>
</reference>
<evidence type="ECO:0000313" key="5">
    <source>
        <dbReference type="EMBL" id="SHJ47685.1"/>
    </source>
</evidence>
<feature type="signal peptide" evidence="3">
    <location>
        <begin position="1"/>
        <end position="26"/>
    </location>
</feature>
<comment type="similarity">
    <text evidence="1">Belongs to the CapA family.</text>
</comment>